<keyword evidence="2" id="KW-1185">Reference proteome</keyword>
<comment type="caution">
    <text evidence="1">The sequence shown here is derived from an EMBL/GenBank/DDBJ whole genome shotgun (WGS) entry which is preliminary data.</text>
</comment>
<organism evidence="1 2">
    <name type="scientific">Linderina macrospora</name>
    <dbReference type="NCBI Taxonomy" id="4868"/>
    <lineage>
        <taxon>Eukaryota</taxon>
        <taxon>Fungi</taxon>
        <taxon>Fungi incertae sedis</taxon>
        <taxon>Zoopagomycota</taxon>
        <taxon>Kickxellomycotina</taxon>
        <taxon>Kickxellomycetes</taxon>
        <taxon>Kickxellales</taxon>
        <taxon>Kickxellaceae</taxon>
        <taxon>Linderina</taxon>
    </lineage>
</organism>
<protein>
    <submittedName>
        <fullName evidence="1">Uncharacterized protein</fullName>
    </submittedName>
</protein>
<name>A0ACC1JFD7_9FUNG</name>
<evidence type="ECO:0000313" key="1">
    <source>
        <dbReference type="EMBL" id="KAJ1949850.1"/>
    </source>
</evidence>
<reference evidence="1" key="1">
    <citation type="submission" date="2022-07" db="EMBL/GenBank/DDBJ databases">
        <title>Phylogenomic reconstructions and comparative analyses of Kickxellomycotina fungi.</title>
        <authorList>
            <person name="Reynolds N.K."/>
            <person name="Stajich J.E."/>
            <person name="Barry K."/>
            <person name="Grigoriev I.V."/>
            <person name="Crous P."/>
            <person name="Smith M.E."/>
        </authorList>
    </citation>
    <scope>NUCLEOTIDE SEQUENCE</scope>
    <source>
        <strain evidence="1">NRRL 5244</strain>
    </source>
</reference>
<evidence type="ECO:0000313" key="2">
    <source>
        <dbReference type="Proteomes" id="UP001150603"/>
    </source>
</evidence>
<dbReference type="EMBL" id="JANBPW010000345">
    <property type="protein sequence ID" value="KAJ1949850.1"/>
    <property type="molecule type" value="Genomic_DNA"/>
</dbReference>
<accession>A0ACC1JFD7</accession>
<sequence>MANRTVSTAVSIHGTNPQYLVDKIIRQRIYDSLYWKEHCFALTVTGVMEKAVDLQCIGGCYGGNSRPSEFLCLVLKLLQLQPDREMVDELIQQSDFKYLRALAMFYLRLTESSVEIYRKLEPMFKDSRKLRKRTKDGTYELTYVDELADQLLREQWICDVTLPRVSKRIALEDIGELSPRISPLEEDSDDENGMDED</sequence>
<proteinExistence type="predicted"/>
<gene>
    <name evidence="1" type="ORF">FBU59_000960</name>
</gene>
<dbReference type="Proteomes" id="UP001150603">
    <property type="component" value="Unassembled WGS sequence"/>
</dbReference>